<feature type="domain" description="Diacylglycerol kinase accessory" evidence="14">
    <location>
        <begin position="1"/>
        <end position="119"/>
    </location>
</feature>
<proteinExistence type="inferred from homology"/>
<dbReference type="Pfam" id="PF23578">
    <property type="entry name" value="DGKI"/>
    <property type="match status" value="1"/>
</dbReference>
<comment type="similarity">
    <text evidence="2">Belongs to the 5'-nucleotidase family.</text>
</comment>
<dbReference type="InterPro" id="IPR036770">
    <property type="entry name" value="Ankyrin_rpt-contain_sf"/>
</dbReference>
<evidence type="ECO:0000256" key="11">
    <source>
        <dbReference type="ARBA" id="ARBA00023240"/>
    </source>
</evidence>
<dbReference type="FunFam" id="3.90.780.10:FF:000004">
    <property type="entry name" value="UDP-sugar hydrolase, putative"/>
    <property type="match status" value="1"/>
</dbReference>
<dbReference type="GO" id="GO:0007200">
    <property type="term" value="P:phospholipase C-activating G protein-coupled receptor signaling pathway"/>
    <property type="evidence" value="ECO:0007669"/>
    <property type="project" value="InterPro"/>
</dbReference>
<dbReference type="GO" id="GO:0005615">
    <property type="term" value="C:extracellular space"/>
    <property type="evidence" value="ECO:0007669"/>
    <property type="project" value="UniProtKB-ARBA"/>
</dbReference>
<keyword evidence="6" id="KW-0800">Toxin</keyword>
<dbReference type="EC" id="3.6.1.5" evidence="3"/>
<keyword evidence="4" id="KW-1201">Platelet aggregation inhibiting toxin</keyword>
<dbReference type="InterPro" id="IPR004843">
    <property type="entry name" value="Calcineurin-like_PHP"/>
</dbReference>
<dbReference type="GO" id="GO:0046872">
    <property type="term" value="F:metal ion binding"/>
    <property type="evidence" value="ECO:0007669"/>
    <property type="project" value="UniProtKB-KW"/>
</dbReference>
<evidence type="ECO:0000259" key="14">
    <source>
        <dbReference type="SMART" id="SM00045"/>
    </source>
</evidence>
<keyword evidence="11" id="KW-1199">Hemostasis impairing toxin</keyword>
<dbReference type="PANTHER" id="PTHR11575:SF32">
    <property type="entry name" value="APYRASE-LIKE PROTEIN"/>
    <property type="match status" value="1"/>
</dbReference>
<dbReference type="GO" id="GO:0006196">
    <property type="term" value="P:AMP catabolic process"/>
    <property type="evidence" value="ECO:0007669"/>
    <property type="project" value="TreeGrafter"/>
</dbReference>
<dbReference type="GO" id="GO:0004143">
    <property type="term" value="F:ATP-dependent diacylglycerol kinase activity"/>
    <property type="evidence" value="ECO:0007669"/>
    <property type="project" value="InterPro"/>
</dbReference>
<dbReference type="SMART" id="SM00248">
    <property type="entry name" value="ANK"/>
    <property type="match status" value="2"/>
</dbReference>
<dbReference type="FunFam" id="2.60.200.40:FF:000012">
    <property type="entry name" value="Diacylglycerol kinase"/>
    <property type="match status" value="1"/>
</dbReference>
<dbReference type="GO" id="GO:0090729">
    <property type="term" value="F:toxin activity"/>
    <property type="evidence" value="ECO:0007669"/>
    <property type="project" value="UniProtKB-KW"/>
</dbReference>
<evidence type="ECO:0000256" key="1">
    <source>
        <dbReference type="ARBA" id="ARBA00004613"/>
    </source>
</evidence>
<evidence type="ECO:0000256" key="4">
    <source>
        <dbReference type="ARBA" id="ARBA00022442"/>
    </source>
</evidence>
<organism evidence="15 16">
    <name type="scientific">Tenebrio molitor</name>
    <name type="common">Yellow mealworm beetle</name>
    <dbReference type="NCBI Taxonomy" id="7067"/>
    <lineage>
        <taxon>Eukaryota</taxon>
        <taxon>Metazoa</taxon>
        <taxon>Ecdysozoa</taxon>
        <taxon>Arthropoda</taxon>
        <taxon>Hexapoda</taxon>
        <taxon>Insecta</taxon>
        <taxon>Pterygota</taxon>
        <taxon>Neoptera</taxon>
        <taxon>Endopterygota</taxon>
        <taxon>Coleoptera</taxon>
        <taxon>Polyphaga</taxon>
        <taxon>Cucujiformia</taxon>
        <taxon>Tenebrionidae</taxon>
        <taxon>Tenebrio</taxon>
    </lineage>
</organism>
<evidence type="ECO:0000256" key="13">
    <source>
        <dbReference type="SAM" id="MobiDB-lite"/>
    </source>
</evidence>
<dbReference type="GO" id="GO:0004050">
    <property type="term" value="F:apyrase activity"/>
    <property type="evidence" value="ECO:0007669"/>
    <property type="project" value="UniProtKB-EC"/>
</dbReference>
<dbReference type="SUPFAM" id="SSF55816">
    <property type="entry name" value="5'-nucleotidase (syn. UDP-sugar hydrolase), C-terminal domain"/>
    <property type="match status" value="1"/>
</dbReference>
<dbReference type="InterPro" id="IPR006146">
    <property type="entry name" value="5'-Nucleotdase_CS"/>
</dbReference>
<keyword evidence="8" id="KW-0732">Signal</keyword>
<dbReference type="Gene3D" id="3.60.21.10">
    <property type="match status" value="2"/>
</dbReference>
<dbReference type="Pfam" id="PF02872">
    <property type="entry name" value="5_nucleotid_C"/>
    <property type="match status" value="1"/>
</dbReference>
<dbReference type="PROSITE" id="PS50297">
    <property type="entry name" value="ANK_REP_REGION"/>
    <property type="match status" value="1"/>
</dbReference>
<dbReference type="Gene3D" id="2.60.200.40">
    <property type="match status" value="1"/>
</dbReference>
<evidence type="ECO:0000256" key="9">
    <source>
        <dbReference type="ARBA" id="ARBA00022741"/>
    </source>
</evidence>
<evidence type="ECO:0000256" key="12">
    <source>
        <dbReference type="PROSITE-ProRule" id="PRU00023"/>
    </source>
</evidence>
<comment type="caution">
    <text evidence="15">The sequence shown here is derived from an EMBL/GenBank/DDBJ whole genome shotgun (WGS) entry which is preliminary data.</text>
</comment>
<dbReference type="CDD" id="cd07409">
    <property type="entry name" value="MPP_CD73_N"/>
    <property type="match status" value="1"/>
</dbReference>
<evidence type="ECO:0000256" key="6">
    <source>
        <dbReference type="ARBA" id="ARBA00022656"/>
    </source>
</evidence>
<name>A0A8J6HSX5_TENMO</name>
<dbReference type="Proteomes" id="UP000719412">
    <property type="component" value="Unassembled WGS sequence"/>
</dbReference>
<keyword evidence="16" id="KW-1185">Reference proteome</keyword>
<evidence type="ECO:0000313" key="16">
    <source>
        <dbReference type="Proteomes" id="UP000719412"/>
    </source>
</evidence>
<dbReference type="InterPro" id="IPR002110">
    <property type="entry name" value="Ankyrin_rpt"/>
</dbReference>
<keyword evidence="7" id="KW-0479">Metal-binding</keyword>
<dbReference type="Pfam" id="PF00149">
    <property type="entry name" value="Metallophos"/>
    <property type="match status" value="1"/>
</dbReference>
<evidence type="ECO:0000256" key="10">
    <source>
        <dbReference type="ARBA" id="ARBA00022801"/>
    </source>
</evidence>
<evidence type="ECO:0000256" key="8">
    <source>
        <dbReference type="ARBA" id="ARBA00022729"/>
    </source>
</evidence>
<dbReference type="InterPro" id="IPR016064">
    <property type="entry name" value="NAD/diacylglycerol_kinase_sf"/>
</dbReference>
<comment type="subcellular location">
    <subcellularLocation>
        <location evidence="1">Secreted</location>
    </subcellularLocation>
</comment>
<dbReference type="GO" id="GO:0008253">
    <property type="term" value="F:5'-nucleotidase activity"/>
    <property type="evidence" value="ECO:0007669"/>
    <property type="project" value="TreeGrafter"/>
</dbReference>
<evidence type="ECO:0000256" key="2">
    <source>
        <dbReference type="ARBA" id="ARBA00006654"/>
    </source>
</evidence>
<dbReference type="InterPro" id="IPR008334">
    <property type="entry name" value="5'-Nucleotdase_C"/>
</dbReference>
<accession>A0A8J6HSX5</accession>
<dbReference type="SMART" id="SM00045">
    <property type="entry name" value="DAGKa"/>
    <property type="match status" value="1"/>
</dbReference>
<reference evidence="15" key="1">
    <citation type="journal article" date="2020" name="J Insects Food Feed">
        <title>The yellow mealworm (Tenebrio molitor) genome: a resource for the emerging insects as food and feed industry.</title>
        <authorList>
            <person name="Eriksson T."/>
            <person name="Andere A."/>
            <person name="Kelstrup H."/>
            <person name="Emery V."/>
            <person name="Picard C."/>
        </authorList>
    </citation>
    <scope>NUCLEOTIDE SEQUENCE</scope>
    <source>
        <strain evidence="15">Stoneville</strain>
        <tissue evidence="15">Whole head</tissue>
    </source>
</reference>
<dbReference type="FunFam" id="3.60.21.10:FF:000020">
    <property type="entry name" value="NT5E isoform 4"/>
    <property type="match status" value="1"/>
</dbReference>
<feature type="repeat" description="ANK" evidence="12">
    <location>
        <begin position="383"/>
        <end position="405"/>
    </location>
</feature>
<dbReference type="Pfam" id="PF00609">
    <property type="entry name" value="DAGK_acc"/>
    <property type="match status" value="1"/>
</dbReference>
<keyword evidence="5" id="KW-0964">Secreted</keyword>
<dbReference type="GO" id="GO:0000166">
    <property type="term" value="F:nucleotide binding"/>
    <property type="evidence" value="ECO:0007669"/>
    <property type="project" value="UniProtKB-KW"/>
</dbReference>
<dbReference type="SUPFAM" id="SSF56300">
    <property type="entry name" value="Metallo-dependent phosphatases"/>
    <property type="match status" value="2"/>
</dbReference>
<dbReference type="SUPFAM" id="SSF48403">
    <property type="entry name" value="Ankyrin repeat"/>
    <property type="match status" value="1"/>
</dbReference>
<dbReference type="Pfam" id="PF12796">
    <property type="entry name" value="Ank_2"/>
    <property type="match status" value="1"/>
</dbReference>
<protein>
    <recommendedName>
        <fullName evidence="3">apyrase</fullName>
        <ecNumber evidence="3">3.6.1.5</ecNumber>
    </recommendedName>
</protein>
<feature type="region of interest" description="Disordered" evidence="13">
    <location>
        <begin position="291"/>
        <end position="328"/>
    </location>
</feature>
<dbReference type="PANTHER" id="PTHR11575">
    <property type="entry name" value="5'-NUCLEOTIDASE-RELATED"/>
    <property type="match status" value="1"/>
</dbReference>
<dbReference type="PRINTS" id="PR01607">
    <property type="entry name" value="APYRASEFAMLY"/>
</dbReference>
<dbReference type="InterPro" id="IPR056383">
    <property type="entry name" value="DGKI-like_dom"/>
</dbReference>
<dbReference type="PROSITE" id="PS50088">
    <property type="entry name" value="ANK_REPEAT"/>
    <property type="match status" value="2"/>
</dbReference>
<keyword evidence="9" id="KW-0547">Nucleotide-binding</keyword>
<gene>
    <name evidence="15" type="ORF">GEV33_002577</name>
</gene>
<dbReference type="InterPro" id="IPR029052">
    <property type="entry name" value="Metallo-depent_PP-like"/>
</dbReference>
<dbReference type="InterPro" id="IPR006179">
    <property type="entry name" value="5_nucleotidase/apyrase"/>
</dbReference>
<evidence type="ECO:0000256" key="5">
    <source>
        <dbReference type="ARBA" id="ARBA00022525"/>
    </source>
</evidence>
<dbReference type="InterPro" id="IPR000756">
    <property type="entry name" value="Diacylglycerol_kin_accessory"/>
</dbReference>
<keyword evidence="12" id="KW-0040">ANK repeat</keyword>
<dbReference type="FunFam" id="1.25.40.20:FF:000204">
    <property type="entry name" value="Diacylglycerol kinase"/>
    <property type="match status" value="1"/>
</dbReference>
<dbReference type="GO" id="GO:0005886">
    <property type="term" value="C:plasma membrane"/>
    <property type="evidence" value="ECO:0007669"/>
    <property type="project" value="TreeGrafter"/>
</dbReference>
<dbReference type="InterPro" id="IPR036907">
    <property type="entry name" value="5'-Nucleotdase_C_sf"/>
</dbReference>
<evidence type="ECO:0000256" key="7">
    <source>
        <dbReference type="ARBA" id="ARBA00022723"/>
    </source>
</evidence>
<evidence type="ECO:0000256" key="3">
    <source>
        <dbReference type="ARBA" id="ARBA00012148"/>
    </source>
</evidence>
<reference evidence="15" key="2">
    <citation type="submission" date="2021-08" db="EMBL/GenBank/DDBJ databases">
        <authorList>
            <person name="Eriksson T."/>
        </authorList>
    </citation>
    <scope>NUCLEOTIDE SEQUENCE</scope>
    <source>
        <strain evidence="15">Stoneville</strain>
        <tissue evidence="15">Whole head</tissue>
    </source>
</reference>
<dbReference type="Gene3D" id="3.90.780.10">
    <property type="entry name" value="5'-Nucleotidase, C-terminal domain"/>
    <property type="match status" value="1"/>
</dbReference>
<feature type="repeat" description="ANK" evidence="12">
    <location>
        <begin position="419"/>
        <end position="451"/>
    </location>
</feature>
<dbReference type="AlphaFoldDB" id="A0A8J6HSX5"/>
<sequence length="1080" mass="119948">MFYGQMGGKDLLKRKWKGLADFVTLECDGKDLTHKLKELKVHAIVFLNIPSYGGGTRPWNRSMGTYEPSTEDGLIEVVGLTTYQLPLLQAGGHGTCITQCRSAKIVTSKTIPMQVDGEACKLNPSIINLSLLNKAPMLSKRKCGKPNVPQTPLDNLKICVHRIGMVDYEQHHYDKDLLTQAAISIGTIEVNPVWDLEQVRALINKFIEDSKEHQKMFPEWCFLDSCTAERCFRIDKAQENLHYVSDIAVENLYILDCGGGTVPQTPEDETAAPSPSSINQTSYIIPEMRVSDEGSLDSPSDQPPMSPKMLQSPEEYPSETIPVEKQNGDKQLARISPDASVKIRRDFPHRPNEALLKAAKVGDLKTVQELHSQGYSLLTKDPAGQTMLHYASRYGHKDIVKYIIRYAPSSILNIKDINLGQTALHKAAAYKWRSICCMLVAGGAALDVTDHRGLTPRLLALQSDDHDLAAYFEILHMNDFHARFEETNDEGGTCKTEECIGGFSRLYDVINNALAQNPDSILLNGGDNFQGTLWYNIFKWNVTQTFLNELPFDAIVLGNHEFDDGIKGVVPFIKNLKAPVVVSNIDDSLEPDIQNAYQKSVVVERNGKKIGIIGVIIKTANEISSTENLKFFDESESVNAEAERLAKEENVFTNIVLSHSGYDVEQQIAKKATAASKIGLIVGGHSHTFLYTGEPVPGPATPAGPYPTIVERVDGKQVLVVQASCYCRYLGNITVSYDENGDCVDWSGTPYFLDTNTPQDETINQEMQPWKDEIDAVGTKVIGKTLVKLDQTTCRYSECLLGNFVADAMVYGYTEQAEDDSSWTYASLAVYNTGGLRTTIEKGDITYNDMVTAQPFGNTFDVGEIEGQYIKEMFEVTMTPYSYGRAYADVNLLQISGFHVVGNLSQPAGSRIESLKVRCNECTVPIYEDLDLDKTYRLILPSFLKTGGDGFNVIAENLKNVKVGRVDIDVYLDYLEAKSPIFEEVEGRIQFEETNDEGGTCKSEECIGGFSRVYEVISEALAQHPDSVLLNGGDNFQGTLWYNLFKWNVTQYFLNKLPFDAVGVNESERGANETRSLPGQ</sequence>
<keyword evidence="10" id="KW-0378">Hydrolase</keyword>
<dbReference type="Gene3D" id="1.25.40.20">
    <property type="entry name" value="Ankyrin repeat-containing domain"/>
    <property type="match status" value="1"/>
</dbReference>
<dbReference type="PROSITE" id="PS00786">
    <property type="entry name" value="5_NUCLEOTIDASE_2"/>
    <property type="match status" value="1"/>
</dbReference>
<evidence type="ECO:0000313" key="15">
    <source>
        <dbReference type="EMBL" id="KAH0820214.1"/>
    </source>
</evidence>
<dbReference type="EMBL" id="JABDTM020012607">
    <property type="protein sequence ID" value="KAH0820214.1"/>
    <property type="molecule type" value="Genomic_DNA"/>
</dbReference>
<dbReference type="SUPFAM" id="SSF111331">
    <property type="entry name" value="NAD kinase/diacylglycerol kinase-like"/>
    <property type="match status" value="1"/>
</dbReference>